<gene>
    <name evidence="3" type="primary">LOC130461574</name>
</gene>
<accession>A0ABM3QQR6</accession>
<dbReference type="SUPFAM" id="SSF56672">
    <property type="entry name" value="DNA/RNA polymerases"/>
    <property type="match status" value="1"/>
</dbReference>
<dbReference type="PANTHER" id="PTHR46890">
    <property type="entry name" value="NON-LTR RETROLELEMENT REVERSE TRANSCRIPTASE-LIKE PROTEIN-RELATED"/>
    <property type="match status" value="1"/>
</dbReference>
<dbReference type="CDD" id="cd01650">
    <property type="entry name" value="RT_nLTR_like"/>
    <property type="match status" value="1"/>
</dbReference>
<evidence type="ECO:0000313" key="3">
    <source>
        <dbReference type="RefSeq" id="XP_056685702.1"/>
    </source>
</evidence>
<evidence type="ECO:0000313" key="2">
    <source>
        <dbReference type="Proteomes" id="UP000813463"/>
    </source>
</evidence>
<name>A0ABM3QQR6_SPIOL</name>
<feature type="domain" description="Reverse transcriptase" evidence="1">
    <location>
        <begin position="199"/>
        <end position="389"/>
    </location>
</feature>
<dbReference type="PANTHER" id="PTHR46890:SF48">
    <property type="entry name" value="RNA-DIRECTED DNA POLYMERASE"/>
    <property type="match status" value="1"/>
</dbReference>
<reference evidence="3" key="2">
    <citation type="submission" date="2025-08" db="UniProtKB">
        <authorList>
            <consortium name="RefSeq"/>
        </authorList>
    </citation>
    <scope>IDENTIFICATION</scope>
    <source>
        <tissue evidence="3">Leaf</tissue>
    </source>
</reference>
<reference evidence="2" key="1">
    <citation type="journal article" date="2021" name="Nat. Commun.">
        <title>Genomic analyses provide insights into spinach domestication and the genetic basis of agronomic traits.</title>
        <authorList>
            <person name="Cai X."/>
            <person name="Sun X."/>
            <person name="Xu C."/>
            <person name="Sun H."/>
            <person name="Wang X."/>
            <person name="Ge C."/>
            <person name="Zhang Z."/>
            <person name="Wang Q."/>
            <person name="Fei Z."/>
            <person name="Jiao C."/>
            <person name="Wang Q."/>
        </authorList>
    </citation>
    <scope>NUCLEOTIDE SEQUENCE [LARGE SCALE GENOMIC DNA]</scope>
    <source>
        <strain evidence="2">cv. Varoflay</strain>
    </source>
</reference>
<dbReference type="Proteomes" id="UP000813463">
    <property type="component" value="Chromosome 5"/>
</dbReference>
<proteinExistence type="predicted"/>
<dbReference type="GeneID" id="130461574"/>
<dbReference type="RefSeq" id="XP_056685702.1">
    <property type="nucleotide sequence ID" value="XM_056829724.1"/>
</dbReference>
<evidence type="ECO:0000259" key="1">
    <source>
        <dbReference type="Pfam" id="PF00078"/>
    </source>
</evidence>
<protein>
    <recommendedName>
        <fullName evidence="1">Reverse transcriptase domain-containing protein</fullName>
    </recommendedName>
</protein>
<keyword evidence="2" id="KW-1185">Reference proteome</keyword>
<sequence>MIGRSDSGDWRWFWWRRPPMVMVVSTEIEIEIGLGINWRDVSFAVESAASAIAPGSPASLFITIKDDCVARAQDMFIYWRQRCKVKWDAHGDSHSKLLFASVQARKRKNYSHSLQDSLGNTYSAGPQLCYLISDFYSDLFQVNNPSSVPLLSGTSDGSISAQDIRSTMFNIADDKSPGPDGFSAAFFKLHWSVVGGHVFRPIGLCNVIYKCIAKCLTHRMRSVLPSLISDTQNAFIPGRLMFDECMIAHELLSFLNRTRARKKFFFVVKLDMNKAYDHVLVNGELTRSFHPRCGLRQGDHLSPYLFVLCMEFFSTLLLRAEHALLLQGISVCRGTPSISHLFSAHDSLFFFRDSLDTCNQVLSILSEFSSLSGQIINYQKSFFKFSPNTPRDYLDYLVASLSLGQCPSFGPYLGVPVDIGRSKCSALFRLVDIVALFLIPKSICHRVDSLSLRFWWRASDTSRGMSLAPSSTIHLPKGRDGLSIRKIGTFNHALLAKSAWRIFHHPQLLLSRIYQDVWVSSDLVAFKLSINGLVCPTHVSSLLDSCSYTWNVDVVRRLFTNDISSQILALERSSSLMDDFMYWKFTPDGLFSVLSAYAMLLSNSHNVTSVASTPSSS</sequence>
<dbReference type="InterPro" id="IPR000477">
    <property type="entry name" value="RT_dom"/>
</dbReference>
<dbReference type="InterPro" id="IPR043502">
    <property type="entry name" value="DNA/RNA_pol_sf"/>
</dbReference>
<organism evidence="2 3">
    <name type="scientific">Spinacia oleracea</name>
    <name type="common">Spinach</name>
    <dbReference type="NCBI Taxonomy" id="3562"/>
    <lineage>
        <taxon>Eukaryota</taxon>
        <taxon>Viridiplantae</taxon>
        <taxon>Streptophyta</taxon>
        <taxon>Embryophyta</taxon>
        <taxon>Tracheophyta</taxon>
        <taxon>Spermatophyta</taxon>
        <taxon>Magnoliopsida</taxon>
        <taxon>eudicotyledons</taxon>
        <taxon>Gunneridae</taxon>
        <taxon>Pentapetalae</taxon>
        <taxon>Caryophyllales</taxon>
        <taxon>Chenopodiaceae</taxon>
        <taxon>Chenopodioideae</taxon>
        <taxon>Anserineae</taxon>
        <taxon>Spinacia</taxon>
    </lineage>
</organism>
<dbReference type="Pfam" id="PF00078">
    <property type="entry name" value="RVT_1"/>
    <property type="match status" value="1"/>
</dbReference>
<dbReference type="InterPro" id="IPR052343">
    <property type="entry name" value="Retrotransposon-Effector_Assoc"/>
</dbReference>